<organism evidence="1 2">
    <name type="scientific">Sphingomonas psychrolutea</name>
    <dbReference type="NCBI Taxonomy" id="1259676"/>
    <lineage>
        <taxon>Bacteria</taxon>
        <taxon>Pseudomonadati</taxon>
        <taxon>Pseudomonadota</taxon>
        <taxon>Alphaproteobacteria</taxon>
        <taxon>Sphingomonadales</taxon>
        <taxon>Sphingomonadaceae</taxon>
        <taxon>Sphingomonas</taxon>
    </lineage>
</organism>
<dbReference type="Proteomes" id="UP000618591">
    <property type="component" value="Unassembled WGS sequence"/>
</dbReference>
<dbReference type="SMART" id="SM01149">
    <property type="entry name" value="DUF1237"/>
    <property type="match status" value="1"/>
</dbReference>
<evidence type="ECO:0000313" key="2">
    <source>
        <dbReference type="Proteomes" id="UP000618591"/>
    </source>
</evidence>
<dbReference type="InterPro" id="IPR006311">
    <property type="entry name" value="TAT_signal"/>
</dbReference>
<dbReference type="Gene3D" id="1.50.10.10">
    <property type="match status" value="1"/>
</dbReference>
<sequence length="495" mass="54315">MTIDRATTIDSPDGVLRRTLVGLAAAAVGAVALPGGAAATDHRALSNPLAKGRPQPALRRFRSASVDAAVARMHALLDRPGNPQRLATLFDNCYPNTLDTTVFLDTIDGRPDTFVITGDIDAMWLRDSAAQVEPYLRFAAADAPLRQLIAGVINRQTRCVLIDPYANAFNRRPTGSPWANDRTEMKPELHERKFEVDSLCYTVRLAYRFWKATGDVSCFDTDWRRASKSIVDTFRVMQRKAGLGPYRFQRVTDRAQDTAPNAGYGAPTRPVGLIASLFRPSDDACIFPFLIPSNMMAVVGLRQLAEMHQAIAADAAFAASARALADEVDAAIKEYAVVDHPRHGRVFAFEVDGYGGRVIMDDANAPSLIAAPYLGYCTADDPVYRNTRAMLLSADNPWYYRGRAADGIGSLHTEAGSIWPLAIIMRGLTSTDEVEIETTLRHLIASDGGTGFMHESFDSDDPTRYSRAWFAWANGLFGALVLKIADEHPTIFERL</sequence>
<dbReference type="EMBL" id="BMDW01000005">
    <property type="protein sequence ID" value="GGA43119.1"/>
    <property type="molecule type" value="Genomic_DNA"/>
</dbReference>
<dbReference type="PANTHER" id="PTHR31047:SF0">
    <property type="entry name" value="MEIOTICALLY UP-REGULATED GENE 157 PROTEIN"/>
    <property type="match status" value="1"/>
</dbReference>
<dbReference type="InterPro" id="IPR012341">
    <property type="entry name" value="6hp_glycosidase-like_sf"/>
</dbReference>
<comment type="caution">
    <text evidence="1">The sequence shown here is derived from an EMBL/GenBank/DDBJ whole genome shotgun (WGS) entry which is preliminary data.</text>
</comment>
<dbReference type="PIRSF" id="PIRSF028846">
    <property type="entry name" value="UCP028846"/>
    <property type="match status" value="1"/>
</dbReference>
<reference evidence="2" key="1">
    <citation type="journal article" date="2019" name="Int. J. Syst. Evol. Microbiol.">
        <title>The Global Catalogue of Microorganisms (GCM) 10K type strain sequencing project: providing services to taxonomists for standard genome sequencing and annotation.</title>
        <authorList>
            <consortium name="The Broad Institute Genomics Platform"/>
            <consortium name="The Broad Institute Genome Sequencing Center for Infectious Disease"/>
            <person name="Wu L."/>
            <person name="Ma J."/>
        </authorList>
    </citation>
    <scope>NUCLEOTIDE SEQUENCE [LARGE SCALE GENOMIC DNA]</scope>
    <source>
        <strain evidence="2">CGMCC 1.10106</strain>
    </source>
</reference>
<dbReference type="InterPro" id="IPR008313">
    <property type="entry name" value="GH125"/>
</dbReference>
<keyword evidence="2" id="KW-1185">Reference proteome</keyword>
<accession>A0ABQ1GGE8</accession>
<proteinExistence type="predicted"/>
<evidence type="ECO:0008006" key="3">
    <source>
        <dbReference type="Google" id="ProtNLM"/>
    </source>
</evidence>
<dbReference type="PANTHER" id="PTHR31047">
    <property type="entry name" value="MEIOTICALLY UP-REGULATED GENE 157 PROTEIN"/>
    <property type="match status" value="1"/>
</dbReference>
<dbReference type="InterPro" id="IPR008928">
    <property type="entry name" value="6-hairpin_glycosidase_sf"/>
</dbReference>
<dbReference type="RefSeq" id="WP_188445938.1">
    <property type="nucleotide sequence ID" value="NZ_BMDW01000005.1"/>
</dbReference>
<protein>
    <recommendedName>
        <fullName evidence="3">Glycoside hydrolase family 125 protein</fullName>
    </recommendedName>
</protein>
<evidence type="ECO:0000313" key="1">
    <source>
        <dbReference type="EMBL" id="GGA43119.1"/>
    </source>
</evidence>
<dbReference type="SUPFAM" id="SSF48208">
    <property type="entry name" value="Six-hairpin glycosidases"/>
    <property type="match status" value="1"/>
</dbReference>
<dbReference type="Pfam" id="PF06824">
    <property type="entry name" value="Glyco_hydro_125"/>
    <property type="match status" value="1"/>
</dbReference>
<dbReference type="PROSITE" id="PS51318">
    <property type="entry name" value="TAT"/>
    <property type="match status" value="1"/>
</dbReference>
<gene>
    <name evidence="1" type="ORF">GCM10011395_11750</name>
</gene>
<name>A0ABQ1GGE8_9SPHN</name>